<name>A0A1C3XJM8_9HYPH</name>
<protein>
    <submittedName>
        <fullName evidence="2">Uncharacterized protein</fullName>
    </submittedName>
</protein>
<organism evidence="2 3">
    <name type="scientific">Rhizobium lusitanum</name>
    <dbReference type="NCBI Taxonomy" id="293958"/>
    <lineage>
        <taxon>Bacteria</taxon>
        <taxon>Pseudomonadati</taxon>
        <taxon>Pseudomonadota</taxon>
        <taxon>Alphaproteobacteria</taxon>
        <taxon>Hyphomicrobiales</taxon>
        <taxon>Rhizobiaceae</taxon>
        <taxon>Rhizobium/Agrobacterium group</taxon>
        <taxon>Rhizobium</taxon>
    </lineage>
</organism>
<dbReference type="RefSeq" id="WP_092577488.1">
    <property type="nucleotide sequence ID" value="NZ_FMAF01000049.1"/>
</dbReference>
<evidence type="ECO:0000313" key="2">
    <source>
        <dbReference type="EMBL" id="SCB52409.1"/>
    </source>
</evidence>
<accession>A0A1C3XJM8</accession>
<dbReference type="EMBL" id="FMAF01000049">
    <property type="protein sequence ID" value="SCB52409.1"/>
    <property type="molecule type" value="Genomic_DNA"/>
</dbReference>
<feature type="region of interest" description="Disordered" evidence="1">
    <location>
        <begin position="12"/>
        <end position="51"/>
    </location>
</feature>
<sequence length="128" mass="12751">MRELTISEMNLVFGGEGGGSTSSGGGSSSGSDRGGGSNSGSTGANGGVSVSFMDIDPTTGFPIVAVAKTGRIGVETWGQFFSSLTPDQIKATINLNTKNLGATIQMEWNNSGNVSSNSSGGRPIGGGR</sequence>
<evidence type="ECO:0000256" key="1">
    <source>
        <dbReference type="SAM" id="MobiDB-lite"/>
    </source>
</evidence>
<proteinExistence type="predicted"/>
<gene>
    <name evidence="2" type="ORF">GA0061101_14927</name>
</gene>
<evidence type="ECO:0000313" key="3">
    <source>
        <dbReference type="Proteomes" id="UP000199205"/>
    </source>
</evidence>
<reference evidence="2 3" key="1">
    <citation type="submission" date="2016-08" db="EMBL/GenBank/DDBJ databases">
        <authorList>
            <person name="Seilhamer J.J."/>
        </authorList>
    </citation>
    <scope>NUCLEOTIDE SEQUENCE [LARGE SCALE GENOMIC DNA]</scope>
    <source>
        <strain evidence="2 3">P1-7</strain>
    </source>
</reference>
<dbReference type="Proteomes" id="UP000199205">
    <property type="component" value="Unassembled WGS sequence"/>
</dbReference>
<feature type="compositionally biased region" description="Gly residues" evidence="1">
    <location>
        <begin position="14"/>
        <end position="46"/>
    </location>
</feature>
<dbReference type="AlphaFoldDB" id="A0A1C3XJM8"/>